<evidence type="ECO:0000313" key="5">
    <source>
        <dbReference type="EMBL" id="WOK05089.1"/>
    </source>
</evidence>
<evidence type="ECO:0000256" key="1">
    <source>
        <dbReference type="ARBA" id="ARBA00023015"/>
    </source>
</evidence>
<dbReference type="InterPro" id="IPR009057">
    <property type="entry name" value="Homeodomain-like_sf"/>
</dbReference>
<accession>A0ABZ0IJ79</accession>
<dbReference type="Gene3D" id="1.10.10.60">
    <property type="entry name" value="Homeodomain-like"/>
    <property type="match status" value="1"/>
</dbReference>
<dbReference type="PANTHER" id="PTHR43280:SF32">
    <property type="entry name" value="TRANSCRIPTIONAL REGULATORY PROTEIN"/>
    <property type="match status" value="1"/>
</dbReference>
<dbReference type="SMART" id="SM00342">
    <property type="entry name" value="HTH_ARAC"/>
    <property type="match status" value="1"/>
</dbReference>
<dbReference type="EMBL" id="CP136051">
    <property type="protein sequence ID" value="WOK05089.1"/>
    <property type="molecule type" value="Genomic_DNA"/>
</dbReference>
<dbReference type="InterPro" id="IPR018060">
    <property type="entry name" value="HTH_AraC"/>
</dbReference>
<dbReference type="SUPFAM" id="SSF46689">
    <property type="entry name" value="Homeodomain-like"/>
    <property type="match status" value="1"/>
</dbReference>
<dbReference type="Pfam" id="PF12833">
    <property type="entry name" value="HTH_18"/>
    <property type="match status" value="1"/>
</dbReference>
<dbReference type="PANTHER" id="PTHR43280">
    <property type="entry name" value="ARAC-FAMILY TRANSCRIPTIONAL REGULATOR"/>
    <property type="match status" value="1"/>
</dbReference>
<proteinExistence type="predicted"/>
<keyword evidence="6" id="KW-1185">Reference proteome</keyword>
<reference evidence="5 6" key="1">
    <citation type="journal article" date="2023" name="Microbiol. Resour. Announc.">
        <title>Complete Genome Sequence of Imperialibacter roseus strain P4T.</title>
        <authorList>
            <person name="Tizabi D.R."/>
            <person name="Bachvaroff T."/>
            <person name="Hill R.T."/>
        </authorList>
    </citation>
    <scope>NUCLEOTIDE SEQUENCE [LARGE SCALE GENOMIC DNA]</scope>
    <source>
        <strain evidence="5 6">P4T</strain>
    </source>
</reference>
<feature type="domain" description="HTH araC/xylS-type" evidence="4">
    <location>
        <begin position="179"/>
        <end position="277"/>
    </location>
</feature>
<name>A0ABZ0IJ79_9BACT</name>
<evidence type="ECO:0000259" key="4">
    <source>
        <dbReference type="PROSITE" id="PS01124"/>
    </source>
</evidence>
<keyword evidence="1" id="KW-0805">Transcription regulation</keyword>
<evidence type="ECO:0000313" key="6">
    <source>
        <dbReference type="Proteomes" id="UP001302349"/>
    </source>
</evidence>
<organism evidence="5 6">
    <name type="scientific">Imperialibacter roseus</name>
    <dbReference type="NCBI Taxonomy" id="1324217"/>
    <lineage>
        <taxon>Bacteria</taxon>
        <taxon>Pseudomonadati</taxon>
        <taxon>Bacteroidota</taxon>
        <taxon>Cytophagia</taxon>
        <taxon>Cytophagales</taxon>
        <taxon>Flammeovirgaceae</taxon>
        <taxon>Imperialibacter</taxon>
    </lineage>
</organism>
<keyword evidence="2" id="KW-0238">DNA-binding</keyword>
<evidence type="ECO:0000256" key="3">
    <source>
        <dbReference type="ARBA" id="ARBA00023163"/>
    </source>
</evidence>
<dbReference type="PROSITE" id="PS01124">
    <property type="entry name" value="HTH_ARAC_FAMILY_2"/>
    <property type="match status" value="1"/>
</dbReference>
<gene>
    <name evidence="5" type="ORF">RT717_18570</name>
</gene>
<keyword evidence="3" id="KW-0804">Transcription</keyword>
<evidence type="ECO:0000256" key="2">
    <source>
        <dbReference type="ARBA" id="ARBA00023125"/>
    </source>
</evidence>
<dbReference type="Proteomes" id="UP001302349">
    <property type="component" value="Chromosome"/>
</dbReference>
<sequence>MIYTFNGSELNAYFGLSTDYARERDQLTKEQGLIHILWNQSNQASTVFVDNTPIVLQPNQLTTSTYLQKVAFEKGSSPIAAFSFNREFYCINTHDHEVSCNGIIFFGTQSIPIITLRDDEIDKFEMLYRVFVDEFTTRDNIQGEMLQMLLKRLIIKITRLAKTQLITKELDNNQIEIVRKFNVLVETHFKTKKQVADYADMLFKSPKTLSNLFAKFNQKSPLSIIHERIVLEAKRQLLYTDKTTKEIAHELGFDEVSSFHKLFKKVTSMAPQRFKHEAKNTAIGKNEQLVGKS</sequence>
<dbReference type="RefSeq" id="WP_317487882.1">
    <property type="nucleotide sequence ID" value="NZ_CP136051.1"/>
</dbReference>
<protein>
    <submittedName>
        <fullName evidence="5">Helix-turn-helix domain-containing protein</fullName>
    </submittedName>
</protein>